<dbReference type="Gene3D" id="3.40.50.2020">
    <property type="match status" value="1"/>
</dbReference>
<dbReference type="Gene3D" id="1.10.10.10">
    <property type="entry name" value="Winged helix-like DNA-binding domain superfamily/Winged helix DNA-binding domain"/>
    <property type="match status" value="1"/>
</dbReference>
<dbReference type="AlphaFoldDB" id="A0A1F5TNH6"/>
<dbReference type="InterPro" id="IPR011991">
    <property type="entry name" value="ArsR-like_HTH"/>
</dbReference>
<dbReference type="InterPro" id="IPR013196">
    <property type="entry name" value="HTH_11"/>
</dbReference>
<reference evidence="2 3" key="1">
    <citation type="journal article" date="2016" name="Nat. Commun.">
        <title>Thousands of microbial genomes shed light on interconnected biogeochemical processes in an aquifer system.</title>
        <authorList>
            <person name="Anantharaman K."/>
            <person name="Brown C.T."/>
            <person name="Hug L.A."/>
            <person name="Sharon I."/>
            <person name="Castelle C.J."/>
            <person name="Probst A.J."/>
            <person name="Thomas B.C."/>
            <person name="Singh A."/>
            <person name="Wilkins M.J."/>
            <person name="Karaoz U."/>
            <person name="Brodie E.L."/>
            <person name="Williams K.H."/>
            <person name="Hubbard S.S."/>
            <person name="Banfield J.F."/>
        </authorList>
    </citation>
    <scope>NUCLEOTIDE SEQUENCE [LARGE SCALE GENOMIC DNA]</scope>
</reference>
<dbReference type="Proteomes" id="UP000177579">
    <property type="component" value="Unassembled WGS sequence"/>
</dbReference>
<evidence type="ECO:0000313" key="2">
    <source>
        <dbReference type="EMBL" id="OGF40542.1"/>
    </source>
</evidence>
<dbReference type="InterPro" id="IPR029057">
    <property type="entry name" value="PRTase-like"/>
</dbReference>
<dbReference type="CDD" id="cd00090">
    <property type="entry name" value="HTH_ARSR"/>
    <property type="match status" value="1"/>
</dbReference>
<name>A0A1F5TNH6_9BACT</name>
<evidence type="ECO:0000259" key="1">
    <source>
        <dbReference type="Pfam" id="PF08279"/>
    </source>
</evidence>
<evidence type="ECO:0000313" key="3">
    <source>
        <dbReference type="Proteomes" id="UP000177579"/>
    </source>
</evidence>
<dbReference type="SUPFAM" id="SSF53271">
    <property type="entry name" value="PRTase-like"/>
    <property type="match status" value="1"/>
</dbReference>
<protein>
    <recommendedName>
        <fullName evidence="1">Helix-turn-helix type 11 domain-containing protein</fullName>
    </recommendedName>
</protein>
<sequence length="323" mass="37074">MKTSEKIIKYIKAKGQATGSELADYLDISDRGVRKQLAVLLEKGILKKIGKPPKVFYLIKNKQEKSIEIEIDDKLKEKIDENYLAITPGGEKKEGIEGFKYWCKKNNLPIEKTAKEYIKTMAKYEIYKKDGIVNGMEKIKNTFKEVFLDELFYLDFYSIERFGKTKLGQLLLYAKQSQNKMLMKELIREIKPKVDQLIKKYKIDGIGYIPPTVKRETQLMKVLERGLHENLRSIVITKVKTAVAVPQKTLNKLNDRIENARITIMVEERNKFKNILLVDDAVGSGATMNEVAQKIREKNICRGKIIGLAITGSFKGFDIISEV</sequence>
<accession>A0A1F5TNH6</accession>
<dbReference type="InterPro" id="IPR000836">
    <property type="entry name" value="PRTase_dom"/>
</dbReference>
<dbReference type="CDD" id="cd06223">
    <property type="entry name" value="PRTases_typeI"/>
    <property type="match status" value="1"/>
</dbReference>
<comment type="caution">
    <text evidence="2">The sequence shown here is derived from an EMBL/GenBank/DDBJ whole genome shotgun (WGS) entry which is preliminary data.</text>
</comment>
<dbReference type="EMBL" id="MFGO01000026">
    <property type="protein sequence ID" value="OGF40542.1"/>
    <property type="molecule type" value="Genomic_DNA"/>
</dbReference>
<dbReference type="InterPro" id="IPR036388">
    <property type="entry name" value="WH-like_DNA-bd_sf"/>
</dbReference>
<dbReference type="SUPFAM" id="SSF46785">
    <property type="entry name" value="Winged helix' DNA-binding domain"/>
    <property type="match status" value="1"/>
</dbReference>
<feature type="domain" description="Helix-turn-helix type 11" evidence="1">
    <location>
        <begin position="5"/>
        <end position="45"/>
    </location>
</feature>
<organism evidence="2 3">
    <name type="scientific">Candidatus Falkowbacteria bacterium RIFOXYD2_FULL_34_120</name>
    <dbReference type="NCBI Taxonomy" id="1798007"/>
    <lineage>
        <taxon>Bacteria</taxon>
        <taxon>Candidatus Falkowiibacteriota</taxon>
    </lineage>
</organism>
<dbReference type="Pfam" id="PF08279">
    <property type="entry name" value="HTH_11"/>
    <property type="match status" value="1"/>
</dbReference>
<dbReference type="InterPro" id="IPR036390">
    <property type="entry name" value="WH_DNA-bd_sf"/>
</dbReference>
<gene>
    <name evidence="2" type="ORF">A2531_04515</name>
</gene>
<proteinExistence type="predicted"/>